<dbReference type="InterPro" id="IPR011063">
    <property type="entry name" value="TilS/TtcA_N"/>
</dbReference>
<evidence type="ECO:0000256" key="8">
    <source>
        <dbReference type="HAMAP-Rule" id="MF_01161"/>
    </source>
</evidence>
<dbReference type="SUPFAM" id="SSF82829">
    <property type="entry name" value="MesJ substrate recognition domain-like"/>
    <property type="match status" value="1"/>
</dbReference>
<evidence type="ECO:0000256" key="7">
    <source>
        <dbReference type="ARBA" id="ARBA00048539"/>
    </source>
</evidence>
<dbReference type="OrthoDB" id="9807403at2"/>
<comment type="similarity">
    <text evidence="8">Belongs to the tRNA(Ile)-lysidine synthase family.</text>
</comment>
<dbReference type="NCBIfam" id="TIGR02433">
    <property type="entry name" value="lysidine_TilS_C"/>
    <property type="match status" value="1"/>
</dbReference>
<dbReference type="Pfam" id="PF11734">
    <property type="entry name" value="TilS_C"/>
    <property type="match status" value="1"/>
</dbReference>
<comment type="function">
    <text evidence="8">Ligates lysine onto the cytidine present at position 34 of the AUA codon-specific tRNA(Ile) that contains the anticodon CAU, in an ATP-dependent manner. Cytidine is converted to lysidine, thus changing the amino acid specificity of the tRNA from methionine to isoleucine.</text>
</comment>
<dbReference type="Pfam" id="PF01171">
    <property type="entry name" value="ATP_bind_3"/>
    <property type="match status" value="1"/>
</dbReference>
<dbReference type="GO" id="GO:0005737">
    <property type="term" value="C:cytoplasm"/>
    <property type="evidence" value="ECO:0007669"/>
    <property type="project" value="UniProtKB-SubCell"/>
</dbReference>
<dbReference type="EMBL" id="AP018823">
    <property type="protein sequence ID" value="BBF84715.1"/>
    <property type="molecule type" value="Genomic_DNA"/>
</dbReference>
<comment type="domain">
    <text evidence="8">The N-terminal region contains the highly conserved SGGXDS motif, predicted to be a P-loop motif involved in ATP binding.</text>
</comment>
<gene>
    <name evidence="8" type="primary">tilS</name>
    <name evidence="10" type="ORF">DLM_1087</name>
</gene>
<dbReference type="Gene3D" id="3.40.50.620">
    <property type="entry name" value="HUPs"/>
    <property type="match status" value="1"/>
</dbReference>
<evidence type="ECO:0000256" key="3">
    <source>
        <dbReference type="ARBA" id="ARBA00022598"/>
    </source>
</evidence>
<evidence type="ECO:0000256" key="6">
    <source>
        <dbReference type="ARBA" id="ARBA00022840"/>
    </source>
</evidence>
<feature type="binding site" evidence="8">
    <location>
        <begin position="28"/>
        <end position="33"/>
    </location>
    <ligand>
        <name>ATP</name>
        <dbReference type="ChEBI" id="CHEBI:30616"/>
    </ligand>
</feature>
<dbReference type="InterPro" id="IPR012795">
    <property type="entry name" value="tRNA_Ile_lys_synt_N"/>
</dbReference>
<comment type="catalytic activity">
    <reaction evidence="7 8">
        <text>cytidine(34) in tRNA(Ile2) + L-lysine + ATP = lysidine(34) in tRNA(Ile2) + AMP + diphosphate + H(+)</text>
        <dbReference type="Rhea" id="RHEA:43744"/>
        <dbReference type="Rhea" id="RHEA-COMP:10625"/>
        <dbReference type="Rhea" id="RHEA-COMP:10670"/>
        <dbReference type="ChEBI" id="CHEBI:15378"/>
        <dbReference type="ChEBI" id="CHEBI:30616"/>
        <dbReference type="ChEBI" id="CHEBI:32551"/>
        <dbReference type="ChEBI" id="CHEBI:33019"/>
        <dbReference type="ChEBI" id="CHEBI:82748"/>
        <dbReference type="ChEBI" id="CHEBI:83665"/>
        <dbReference type="ChEBI" id="CHEBI:456215"/>
        <dbReference type="EC" id="6.3.4.19"/>
    </reaction>
</comment>
<comment type="subcellular location">
    <subcellularLocation>
        <location evidence="1 8">Cytoplasm</location>
    </subcellularLocation>
</comment>
<evidence type="ECO:0000256" key="4">
    <source>
        <dbReference type="ARBA" id="ARBA00022694"/>
    </source>
</evidence>
<dbReference type="SUPFAM" id="SSF56037">
    <property type="entry name" value="PheT/TilS domain"/>
    <property type="match status" value="1"/>
</dbReference>
<dbReference type="Pfam" id="PF09179">
    <property type="entry name" value="TilS"/>
    <property type="match status" value="1"/>
</dbReference>
<dbReference type="KEGG" id="amah:DLM_1087"/>
<dbReference type="HAMAP" id="MF_01161">
    <property type="entry name" value="tRNA_Ile_lys_synt"/>
    <property type="match status" value="1"/>
</dbReference>
<reference evidence="11" key="3">
    <citation type="journal article" date="2017" name="Plant Physiol. Biochem.">
        <title>Differential oxidative and antioxidative response of duckweed Lemna minor toward plant growth promoting/inhibiting bacteria.</title>
        <authorList>
            <person name="Ishizawa H."/>
            <person name="Kuroda M."/>
            <person name="Morikawa M."/>
            <person name="Ike M."/>
        </authorList>
    </citation>
    <scope>NUCLEOTIDE SEQUENCE [LARGE SCALE GENOMIC DNA]</scope>
    <source>
        <strain evidence="11">H3</strain>
    </source>
</reference>
<evidence type="ECO:0000313" key="10">
    <source>
        <dbReference type="EMBL" id="BBF84715.1"/>
    </source>
</evidence>
<protein>
    <recommendedName>
        <fullName evidence="8">tRNA(Ile)-lysidine synthase</fullName>
        <ecNumber evidence="8">6.3.4.19</ecNumber>
    </recommendedName>
    <alternativeName>
        <fullName evidence="8">tRNA(Ile)-2-lysyl-cytidine synthase</fullName>
    </alternativeName>
    <alternativeName>
        <fullName evidence="8">tRNA(Ile)-lysidine synthetase</fullName>
    </alternativeName>
</protein>
<dbReference type="CDD" id="cd01992">
    <property type="entry name" value="TilS_N"/>
    <property type="match status" value="1"/>
</dbReference>
<sequence length="437" mass="49049">MQPDLLPDLLASWPDNLSGLSAFEVGLSGGLDSMVLLSLLVRARQYRPQLQISAVHVHHGLSDHAEAWVQHCQSVCTNWDVPLRVARVSVNRAAPQGVEAHARLLRYQAYAQASAQVMVLAQHQDDQAETVLLQLLRGGGVKALAGMPACRSLAGLVLWRPLLAYSRQQLEQYAALFQLRWVEDDSNIDTRYRRNMLRHCVMPLLAEHLPAYRQHIVRTAWHMSQASALIDEVVAADLAQGRRGHGFDVASLLALSEVRQGFVLLAWLHEQGVGAVAPDRVQEFLRQLRCAAEQSQPSLVVREVVVLRYRGNLHVFRLREGLQSQFMQPALMEQVHEQRVPSWGGCLRWERRGGISPDVLERGFYLSPRRGGELLLQPAGRRQVKKLLQEAGIPPLLRKQWPLLSDADGKLLALPGVAVSSECYDPDGYWPEWLPEQ</sequence>
<dbReference type="GO" id="GO:0006400">
    <property type="term" value="P:tRNA modification"/>
    <property type="evidence" value="ECO:0007669"/>
    <property type="project" value="UniProtKB-UniRule"/>
</dbReference>
<dbReference type="PANTHER" id="PTHR43033:SF1">
    <property type="entry name" value="TRNA(ILE)-LYSIDINE SYNTHASE-RELATED"/>
    <property type="match status" value="1"/>
</dbReference>
<dbReference type="PANTHER" id="PTHR43033">
    <property type="entry name" value="TRNA(ILE)-LYSIDINE SYNTHASE-RELATED"/>
    <property type="match status" value="1"/>
</dbReference>
<organism evidence="10 11">
    <name type="scientific">Aquitalea magnusonii</name>
    <dbReference type="NCBI Taxonomy" id="332411"/>
    <lineage>
        <taxon>Bacteria</taxon>
        <taxon>Pseudomonadati</taxon>
        <taxon>Pseudomonadota</taxon>
        <taxon>Betaproteobacteria</taxon>
        <taxon>Neisseriales</taxon>
        <taxon>Chromobacteriaceae</taxon>
        <taxon>Aquitalea</taxon>
    </lineage>
</organism>
<dbReference type="InterPro" id="IPR014729">
    <property type="entry name" value="Rossmann-like_a/b/a_fold"/>
</dbReference>
<dbReference type="RefSeq" id="WP_089085322.1">
    <property type="nucleotide sequence ID" value="NZ_AP018823.1"/>
</dbReference>
<reference evidence="11" key="1">
    <citation type="journal article" date="2017" name="Biotechnol. Biofuels">
        <title>Evaluation of environmental bacterial communities as a factor affecting the growth of duckweed Lemna minor.</title>
        <authorList>
            <person name="Ishizawa H."/>
            <person name="Kuroda M."/>
            <person name="Morikawa M."/>
            <person name="Ike M."/>
        </authorList>
    </citation>
    <scope>NUCLEOTIDE SEQUENCE [LARGE SCALE GENOMIC DNA]</scope>
    <source>
        <strain evidence="11">H3</strain>
    </source>
</reference>
<dbReference type="EC" id="6.3.4.19" evidence="8"/>
<dbReference type="InterPro" id="IPR012796">
    <property type="entry name" value="Lysidine-tRNA-synth_C"/>
</dbReference>
<dbReference type="AlphaFoldDB" id="A0A3G9GB76"/>
<evidence type="ECO:0000256" key="1">
    <source>
        <dbReference type="ARBA" id="ARBA00004496"/>
    </source>
</evidence>
<keyword evidence="2 8" id="KW-0963">Cytoplasm</keyword>
<dbReference type="SUPFAM" id="SSF52402">
    <property type="entry name" value="Adenine nucleotide alpha hydrolases-like"/>
    <property type="match status" value="1"/>
</dbReference>
<keyword evidence="4 8" id="KW-0819">tRNA processing</keyword>
<keyword evidence="11" id="KW-1185">Reference proteome</keyword>
<dbReference type="Gene3D" id="1.20.59.20">
    <property type="match status" value="1"/>
</dbReference>
<feature type="domain" description="Lysidine-tRNA(Ile) synthetase C-terminal" evidence="9">
    <location>
        <begin position="364"/>
        <end position="433"/>
    </location>
</feature>
<dbReference type="InterPro" id="IPR015262">
    <property type="entry name" value="tRNA_Ile_lys_synt_subst-bd"/>
</dbReference>
<evidence type="ECO:0000256" key="2">
    <source>
        <dbReference type="ARBA" id="ARBA00022490"/>
    </source>
</evidence>
<name>A0A3G9GB76_9NEIS</name>
<evidence type="ECO:0000259" key="9">
    <source>
        <dbReference type="SMART" id="SM00977"/>
    </source>
</evidence>
<proteinExistence type="inferred from homology"/>
<evidence type="ECO:0000313" key="11">
    <source>
        <dbReference type="Proteomes" id="UP000198290"/>
    </source>
</evidence>
<evidence type="ECO:0000256" key="5">
    <source>
        <dbReference type="ARBA" id="ARBA00022741"/>
    </source>
</evidence>
<accession>A0A3G9GB76</accession>
<dbReference type="NCBIfam" id="TIGR02432">
    <property type="entry name" value="lysidine_TilS_N"/>
    <property type="match status" value="1"/>
</dbReference>
<reference evidence="10 11" key="2">
    <citation type="journal article" date="2017" name="Genome Announc.">
        <title>Draft genome sequence of Aquitalea magnusonii strain H3, a plant growth-promoting bacterium of duckweed Lemna minor.</title>
        <authorList>
            <person name="Ishizawa H."/>
            <person name="Kuroda M."/>
            <person name="Ike M."/>
        </authorList>
    </citation>
    <scope>NUCLEOTIDE SEQUENCE [LARGE SCALE GENOMIC DNA]</scope>
    <source>
        <strain evidence="10 11">H3</strain>
    </source>
</reference>
<keyword evidence="6 8" id="KW-0067">ATP-binding</keyword>
<dbReference type="Proteomes" id="UP000198290">
    <property type="component" value="Chromosome"/>
</dbReference>
<dbReference type="SMART" id="SM00977">
    <property type="entry name" value="TilS_C"/>
    <property type="match status" value="1"/>
</dbReference>
<keyword evidence="5 8" id="KW-0547">Nucleotide-binding</keyword>
<dbReference type="GO" id="GO:0005524">
    <property type="term" value="F:ATP binding"/>
    <property type="evidence" value="ECO:0007669"/>
    <property type="project" value="UniProtKB-UniRule"/>
</dbReference>
<dbReference type="GO" id="GO:0032267">
    <property type="term" value="F:tRNA(Ile)-lysidine synthase activity"/>
    <property type="evidence" value="ECO:0007669"/>
    <property type="project" value="UniProtKB-EC"/>
</dbReference>
<dbReference type="InterPro" id="IPR012094">
    <property type="entry name" value="tRNA_Ile_lys_synt"/>
</dbReference>
<keyword evidence="3 8" id="KW-0436">Ligase</keyword>